<sequence>MPVTQTTLPPLHWLSHEGAGEVDEGVVTLTAPAGTDWTNDALGAPPQHAAPALVFDAPAELALSARVRVPTPRTTFDAGALVLWADERHWAKLCFEQSPQGRAMVVSTVTNEYTDDCNSWDVDDESVHLRVLRTGPGWAFHASRDGQVWEFVRLFRLFTDLPVSVGFLAQAPLGESCTAVFDRITLSDVAPVDLRDGS</sequence>
<evidence type="ECO:0000313" key="1">
    <source>
        <dbReference type="EMBL" id="MBE7700901.1"/>
    </source>
</evidence>
<dbReference type="SUPFAM" id="SSF49899">
    <property type="entry name" value="Concanavalin A-like lectins/glucanases"/>
    <property type="match status" value="1"/>
</dbReference>
<dbReference type="Proteomes" id="UP000822993">
    <property type="component" value="Unassembled WGS sequence"/>
</dbReference>
<dbReference type="InterPro" id="IPR009784">
    <property type="entry name" value="DUF1349"/>
</dbReference>
<evidence type="ECO:0000313" key="2">
    <source>
        <dbReference type="Proteomes" id="UP000822993"/>
    </source>
</evidence>
<accession>A0A9D5YZV2</accession>
<keyword evidence="2" id="KW-1185">Reference proteome</keyword>
<dbReference type="AlphaFoldDB" id="A0A9D5YZV2"/>
<proteinExistence type="predicted"/>
<dbReference type="EMBL" id="JACSPN010000014">
    <property type="protein sequence ID" value="MBE7700901.1"/>
    <property type="molecule type" value="Genomic_DNA"/>
</dbReference>
<gene>
    <name evidence="1" type="ORF">H9623_11395</name>
</gene>
<organism evidence="1 2">
    <name type="scientific">Oerskovia douganii</name>
    <dbReference type="NCBI Taxonomy" id="2762210"/>
    <lineage>
        <taxon>Bacteria</taxon>
        <taxon>Bacillati</taxon>
        <taxon>Actinomycetota</taxon>
        <taxon>Actinomycetes</taxon>
        <taxon>Micrococcales</taxon>
        <taxon>Cellulomonadaceae</taxon>
        <taxon>Oerskovia</taxon>
    </lineage>
</organism>
<protein>
    <submittedName>
        <fullName evidence="1">DUF1349 domain-containing protein</fullName>
    </submittedName>
</protein>
<dbReference type="PANTHER" id="PTHR35332:SF2">
    <property type="entry name" value="REGULATION OF ENOLASE PROTEIN 1"/>
    <property type="match status" value="1"/>
</dbReference>
<name>A0A9D5YZV2_9CELL</name>
<dbReference type="Gene3D" id="2.60.120.200">
    <property type="match status" value="1"/>
</dbReference>
<reference evidence="1 2" key="1">
    <citation type="submission" date="2020-08" db="EMBL/GenBank/DDBJ databases">
        <title>A Genomic Blueprint of the Chicken Gut Microbiome.</title>
        <authorList>
            <person name="Gilroy R."/>
            <person name="Ravi A."/>
            <person name="Getino M."/>
            <person name="Pursley I."/>
            <person name="Horton D.L."/>
            <person name="Alikhan N.-F."/>
            <person name="Baker D."/>
            <person name="Gharbi K."/>
            <person name="Hall N."/>
            <person name="Watson M."/>
            <person name="Adriaenssens E.M."/>
            <person name="Foster-Nyarko E."/>
            <person name="Jarju S."/>
            <person name="Secka A."/>
            <person name="Antonio M."/>
            <person name="Oren A."/>
            <person name="Chaudhuri R."/>
            <person name="La Ragione R.M."/>
            <person name="Hildebrand F."/>
            <person name="Pallen M.J."/>
        </authorList>
    </citation>
    <scope>NUCLEOTIDE SEQUENCE [LARGE SCALE GENOMIC DNA]</scope>
    <source>
        <strain evidence="1 2">Sa1BUA8</strain>
    </source>
</reference>
<comment type="caution">
    <text evidence="1">The sequence shown here is derived from an EMBL/GenBank/DDBJ whole genome shotgun (WGS) entry which is preliminary data.</text>
</comment>
<dbReference type="PANTHER" id="PTHR35332">
    <property type="entry name" value="REGULATION OF ENOLASE PROTEIN 1"/>
    <property type="match status" value="1"/>
</dbReference>
<dbReference type="InterPro" id="IPR013320">
    <property type="entry name" value="ConA-like_dom_sf"/>
</dbReference>
<dbReference type="Pfam" id="PF07081">
    <property type="entry name" value="DUF1349"/>
    <property type="match status" value="1"/>
</dbReference>